<feature type="domain" description="Homing endonuclease LAGLIDADG" evidence="2">
    <location>
        <begin position="111"/>
        <end position="156"/>
    </location>
</feature>
<feature type="domain" description="Homing endonuclease LAGLIDADG" evidence="2">
    <location>
        <begin position="22"/>
        <end position="60"/>
    </location>
</feature>
<geneLocation type="mitochondrion" evidence="3"/>
<dbReference type="GO" id="GO:0005739">
    <property type="term" value="C:mitochondrion"/>
    <property type="evidence" value="ECO:0007669"/>
    <property type="project" value="UniProtKB-ARBA"/>
</dbReference>
<dbReference type="AlphaFoldDB" id="A0A5Q0N316"/>
<sequence length="156" mass="17963">MGSIVDHKRITTNDKALNLELKSTFTISKQEDVNKLIAIFDKYGPLNTTKYLDYLSWNKAFLLYLSSKDKNSTEKELIKSEILTLKSNNNRRRTDFVMGANHNIIIKPYWLLGFLEGEGCFSIQKYVKSLAVTPSFILTQTLEQKPVMVAIQTFFK</sequence>
<dbReference type="PANTHER" id="PTHR36181">
    <property type="entry name" value="INTRON-ENCODED ENDONUCLEASE AI3-RELATED"/>
    <property type="match status" value="1"/>
</dbReference>
<dbReference type="PANTHER" id="PTHR36181:SF2">
    <property type="entry name" value="INTRON-ENCODED ENDONUCLEASE AI3-RELATED"/>
    <property type="match status" value="1"/>
</dbReference>
<organism evidence="3">
    <name type="scientific">Macrolepiota fuliginosa</name>
    <dbReference type="NCBI Taxonomy" id="201230"/>
    <lineage>
        <taxon>Eukaryota</taxon>
        <taxon>Fungi</taxon>
        <taxon>Dikarya</taxon>
        <taxon>Basidiomycota</taxon>
        <taxon>Agaricomycotina</taxon>
        <taxon>Agaricomycetes</taxon>
        <taxon>Agaricomycetidae</taxon>
        <taxon>Agaricales</taxon>
        <taxon>Agaricineae</taxon>
        <taxon>Agaricaceae</taxon>
        <taxon>Macrolepiota</taxon>
    </lineage>
</organism>
<protein>
    <recommendedName>
        <fullName evidence="2">Homing endonuclease LAGLIDADG domain-containing protein</fullName>
    </recommendedName>
</protein>
<dbReference type="GeneID" id="42438032"/>
<keyword evidence="3" id="KW-0496">Mitochondrion</keyword>
<dbReference type="EMBL" id="MK993562">
    <property type="protein sequence ID" value="QFZ98741.1"/>
    <property type="molecule type" value="Genomic_DNA"/>
</dbReference>
<dbReference type="InterPro" id="IPR051289">
    <property type="entry name" value="LAGLIDADG_Endonuclease"/>
</dbReference>
<proteinExistence type="predicted"/>
<reference evidence="3" key="1">
    <citation type="submission" date="2019-05" db="EMBL/GenBank/DDBJ databases">
        <title>The first complete mitochondrial genome of the genus Macrolepiota (Macrolepiota dolichaula) by next-generation sequencing and its phylogenetic implications.</title>
        <authorList>
            <person name="Li Q."/>
            <person name="Chen C."/>
            <person name="Huang W."/>
            <person name="Jin X."/>
        </authorList>
    </citation>
    <scope>NUCLEOTIDE SEQUENCE</scope>
    <source>
        <strain evidence="3">SLZ21</strain>
    </source>
</reference>
<dbReference type="Pfam" id="PF00961">
    <property type="entry name" value="LAGLIDADG_1"/>
    <property type="match status" value="2"/>
</dbReference>
<dbReference type="SUPFAM" id="SSF55608">
    <property type="entry name" value="Homing endonucleases"/>
    <property type="match status" value="2"/>
</dbReference>
<dbReference type="InterPro" id="IPR027434">
    <property type="entry name" value="Homing_endonucl"/>
</dbReference>
<dbReference type="InterPro" id="IPR004860">
    <property type="entry name" value="LAGLIDADG_dom"/>
</dbReference>
<dbReference type="Gene3D" id="3.10.28.10">
    <property type="entry name" value="Homing endonucleases"/>
    <property type="match status" value="2"/>
</dbReference>
<evidence type="ECO:0000256" key="1">
    <source>
        <dbReference type="ARBA" id="ARBA00002670"/>
    </source>
</evidence>
<evidence type="ECO:0000313" key="3">
    <source>
        <dbReference type="EMBL" id="QFZ98741.1"/>
    </source>
</evidence>
<evidence type="ECO:0000259" key="2">
    <source>
        <dbReference type="Pfam" id="PF00961"/>
    </source>
</evidence>
<name>A0A5Q0N316_9AGAR</name>
<dbReference type="GO" id="GO:0004519">
    <property type="term" value="F:endonuclease activity"/>
    <property type="evidence" value="ECO:0007669"/>
    <property type="project" value="InterPro"/>
</dbReference>
<accession>A0A5Q0N316</accession>
<comment type="function">
    <text evidence="1">Mitochondrial DNA endonuclease involved in intron homing.</text>
</comment>
<dbReference type="RefSeq" id="YP_009710792.1">
    <property type="nucleotide sequence ID" value="NC_045202.1"/>
</dbReference>
<gene>
    <name evidence="3" type="primary">orf156</name>
</gene>